<organism evidence="1">
    <name type="scientific">Mycobacterium xenopi 4042</name>
    <dbReference type="NCBI Taxonomy" id="1299334"/>
    <lineage>
        <taxon>Bacteria</taxon>
        <taxon>Bacillati</taxon>
        <taxon>Actinomycetota</taxon>
        <taxon>Actinomycetes</taxon>
        <taxon>Mycobacteriales</taxon>
        <taxon>Mycobacteriaceae</taxon>
        <taxon>Mycobacterium</taxon>
    </lineage>
</organism>
<evidence type="ECO:0000313" key="1">
    <source>
        <dbReference type="EMBL" id="EUA13738.1"/>
    </source>
</evidence>
<sequence>MLMTTVETLLNDPDTAGVWNLVPERSAFTFKIKNMWAC</sequence>
<proteinExistence type="predicted"/>
<protein>
    <submittedName>
        <fullName evidence="1">YceI like family domain protein</fullName>
    </submittedName>
</protein>
<dbReference type="AlphaFoldDB" id="X7Z4N6"/>
<reference evidence="1" key="1">
    <citation type="submission" date="2014-01" db="EMBL/GenBank/DDBJ databases">
        <authorList>
            <person name="Brown-Elliot B."/>
            <person name="Wallace R."/>
            <person name="Lenaerts A."/>
            <person name="Ordway D."/>
            <person name="DeGroote M.A."/>
            <person name="Parker T."/>
            <person name="Sizemore C."/>
            <person name="Tallon L.J."/>
            <person name="Sadzewicz L.K."/>
            <person name="Sengamalay N."/>
            <person name="Fraser C.M."/>
            <person name="Hine E."/>
            <person name="Shefchek K.A."/>
            <person name="Das S.P."/>
            <person name="Tettelin H."/>
        </authorList>
    </citation>
    <scope>NUCLEOTIDE SEQUENCE [LARGE SCALE GENOMIC DNA]</scope>
    <source>
        <strain evidence="1">4042</strain>
    </source>
</reference>
<accession>X7Z4N6</accession>
<gene>
    <name evidence="1" type="ORF">I553_6857</name>
</gene>
<dbReference type="PATRIC" id="fig|1299334.3.peg.8626"/>
<comment type="caution">
    <text evidence="1">The sequence shown here is derived from an EMBL/GenBank/DDBJ whole genome shotgun (WGS) entry which is preliminary data.</text>
</comment>
<dbReference type="EMBL" id="JAOB01000081">
    <property type="protein sequence ID" value="EUA13738.1"/>
    <property type="molecule type" value="Genomic_DNA"/>
</dbReference>
<name>X7Z4N6_MYCXE</name>